<dbReference type="AlphaFoldDB" id="A0AA39M6Z5"/>
<dbReference type="Proteomes" id="UP001175271">
    <property type="component" value="Unassembled WGS sequence"/>
</dbReference>
<dbReference type="SUPFAM" id="SSF63748">
    <property type="entry name" value="Tudor/PWWP/MBT"/>
    <property type="match status" value="1"/>
</dbReference>
<evidence type="ECO:0000259" key="1">
    <source>
        <dbReference type="Pfam" id="PF00567"/>
    </source>
</evidence>
<dbReference type="InterPro" id="IPR035437">
    <property type="entry name" value="SNase_OB-fold_sf"/>
</dbReference>
<sequence length="676" mass="78753">MSPNDDDDDQGVQSFTNGAAVHYASWDMGLPSSDKIEAKLLEYFKYDDIGNKDRHSDEERLRNGVFRRGEKEVEIIHRISLRRSANCFVSHVDSPSCIWVKLANNITDQLNKPVPSKHETFLKNFTPEQCQRFRYCMAPRTEKIMARARILHIQHLKVPKKNSRERMDRTFCYVVYIDYGNTQWVCSKALLPLDENLYYHPWQAIPVALFPLVHFQDIVTQESTSTWSDELCDLTREVLSEFPKLHLKILPGSHTYFNTYKVHFDSHETISPIICNVHGINDDYPEGISVADLMVARSGGQVFCPAEFLDPNEFLTRCRVLSSDRINREISENPNYLEESLERGNIPDFFCDFPDIPNEDWADEGPKNFGGRINPLSVEYLEAHSYNVDDDELVLKICPDQRRCGVPFFRASVVKPLGEERNKASVIAQYFNHYKGAVTSFDEFSHSLQIFYGNPTNQLPLNIDHVNIAELKTPGRETYGIFKCMTYENEQVPLQQRYRRIKIIEMEELQKRGETRHEQNSESTYTLEIEYVDFGLKDRILSSTQSLLEIHRSHCMQPPFVNAMRICFEEDDFFVRKDPNHKEKFAKALKRDKLYVGKLHSHKRCPFNKSGNVLHITNLRVLDEDESEPFVEIFKRRLQERDIEPRVAPGVKVRSWHKVPKWQLLDPNTDFEEAAV</sequence>
<evidence type="ECO:0000313" key="2">
    <source>
        <dbReference type="EMBL" id="KAK0423272.1"/>
    </source>
</evidence>
<dbReference type="Pfam" id="PF00567">
    <property type="entry name" value="TUDOR"/>
    <property type="match status" value="1"/>
</dbReference>
<gene>
    <name evidence="2" type="ORF">QR680_008058</name>
</gene>
<reference evidence="2" key="1">
    <citation type="submission" date="2023-06" db="EMBL/GenBank/DDBJ databases">
        <title>Genomic analysis of the entomopathogenic nematode Steinernema hermaphroditum.</title>
        <authorList>
            <person name="Schwarz E.M."/>
            <person name="Heppert J.K."/>
            <person name="Baniya A."/>
            <person name="Schwartz H.T."/>
            <person name="Tan C.-H."/>
            <person name="Antoshechkin I."/>
            <person name="Sternberg P.W."/>
            <person name="Goodrich-Blair H."/>
            <person name="Dillman A.R."/>
        </authorList>
    </citation>
    <scope>NUCLEOTIDE SEQUENCE</scope>
    <source>
        <strain evidence="2">PS9179</strain>
        <tissue evidence="2">Whole animal</tissue>
    </source>
</reference>
<accession>A0AA39M6Z5</accession>
<comment type="caution">
    <text evidence="2">The sequence shown here is derived from an EMBL/GenBank/DDBJ whole genome shotgun (WGS) entry which is preliminary data.</text>
</comment>
<organism evidence="2 3">
    <name type="scientific">Steinernema hermaphroditum</name>
    <dbReference type="NCBI Taxonomy" id="289476"/>
    <lineage>
        <taxon>Eukaryota</taxon>
        <taxon>Metazoa</taxon>
        <taxon>Ecdysozoa</taxon>
        <taxon>Nematoda</taxon>
        <taxon>Chromadorea</taxon>
        <taxon>Rhabditida</taxon>
        <taxon>Tylenchina</taxon>
        <taxon>Panagrolaimomorpha</taxon>
        <taxon>Strongyloidoidea</taxon>
        <taxon>Steinernematidae</taxon>
        <taxon>Steinernema</taxon>
    </lineage>
</organism>
<name>A0AA39M6Z5_9BILA</name>
<dbReference type="EMBL" id="JAUCMV010000001">
    <property type="protein sequence ID" value="KAK0423272.1"/>
    <property type="molecule type" value="Genomic_DNA"/>
</dbReference>
<proteinExistence type="predicted"/>
<dbReference type="InterPro" id="IPR002999">
    <property type="entry name" value="Tudor"/>
</dbReference>
<dbReference type="GO" id="GO:0005737">
    <property type="term" value="C:cytoplasm"/>
    <property type="evidence" value="ECO:0007669"/>
    <property type="project" value="UniProtKB-ARBA"/>
</dbReference>
<protein>
    <recommendedName>
        <fullName evidence="1">Tudor domain-containing protein</fullName>
    </recommendedName>
</protein>
<feature type="domain" description="Tudor" evidence="1">
    <location>
        <begin position="83"/>
        <end position="209"/>
    </location>
</feature>
<dbReference type="Gene3D" id="2.30.30.140">
    <property type="match status" value="1"/>
</dbReference>
<dbReference type="Gene3D" id="2.40.50.90">
    <property type="match status" value="1"/>
</dbReference>
<keyword evidence="3" id="KW-1185">Reference proteome</keyword>
<evidence type="ECO:0000313" key="3">
    <source>
        <dbReference type="Proteomes" id="UP001175271"/>
    </source>
</evidence>